<dbReference type="RefSeq" id="WP_128746336.1">
    <property type="nucleotide sequence ID" value="NZ_CP035281.1"/>
</dbReference>
<dbReference type="Proteomes" id="UP000287601">
    <property type="component" value="Chromosome"/>
</dbReference>
<dbReference type="PROSITE" id="PS50977">
    <property type="entry name" value="HTH_TETR_2"/>
    <property type="match status" value="1"/>
</dbReference>
<feature type="domain" description="HTH tetR-type" evidence="3">
    <location>
        <begin position="7"/>
        <end position="67"/>
    </location>
</feature>
<dbReference type="InterPro" id="IPR009057">
    <property type="entry name" value="Homeodomain-like_sf"/>
</dbReference>
<dbReference type="OrthoDB" id="9810250at2"/>
<dbReference type="EMBL" id="CP035281">
    <property type="protein sequence ID" value="QAT43557.1"/>
    <property type="molecule type" value="Genomic_DNA"/>
</dbReference>
<dbReference type="InterPro" id="IPR001647">
    <property type="entry name" value="HTH_TetR"/>
</dbReference>
<dbReference type="InterPro" id="IPR039532">
    <property type="entry name" value="TetR_C_Firmicutes"/>
</dbReference>
<evidence type="ECO:0000313" key="5">
    <source>
        <dbReference type="Proteomes" id="UP000287601"/>
    </source>
</evidence>
<keyword evidence="1 2" id="KW-0238">DNA-binding</keyword>
<feature type="DNA-binding region" description="H-T-H motif" evidence="2">
    <location>
        <begin position="30"/>
        <end position="49"/>
    </location>
</feature>
<dbReference type="KEGG" id="amij:EQM06_10180"/>
<name>A0A410PX81_9FIRM</name>
<accession>A0A410PX81</accession>
<evidence type="ECO:0000313" key="4">
    <source>
        <dbReference type="EMBL" id="QAT43557.1"/>
    </source>
</evidence>
<evidence type="ECO:0000259" key="3">
    <source>
        <dbReference type="PROSITE" id="PS50977"/>
    </source>
</evidence>
<evidence type="ECO:0000256" key="1">
    <source>
        <dbReference type="ARBA" id="ARBA00023125"/>
    </source>
</evidence>
<sequence>MADRRIEKTLSNIDKCFYELLKEKDLHHITVKDICDKANINRSTFYTHYQDYYDYLEYLEMDMAKRFLEAMSKYRYDMDFEEVTDALFHCIKENKDLFYFMFHDKSTRKGIQFILDSLKSIVIPIWRKESNISSEQADLLFIYVTAGASELLRTWYNSDFSIDENIMKPLFQNVIKYGLYDFVYTK</sequence>
<dbReference type="AlphaFoldDB" id="A0A410PX81"/>
<gene>
    <name evidence="4" type="ORF">EQM06_10180</name>
</gene>
<keyword evidence="5" id="KW-1185">Reference proteome</keyword>
<dbReference type="PANTHER" id="PTHR43479:SF7">
    <property type="entry name" value="TETR-FAMILY TRANSCRIPTIONAL REGULATOR"/>
    <property type="match status" value="1"/>
</dbReference>
<dbReference type="PANTHER" id="PTHR43479">
    <property type="entry name" value="ACREF/ENVCD OPERON REPRESSOR-RELATED"/>
    <property type="match status" value="1"/>
</dbReference>
<organism evidence="4 5">
    <name type="scientific">Aminipila luticellarii</name>
    <dbReference type="NCBI Taxonomy" id="2507160"/>
    <lineage>
        <taxon>Bacteria</taxon>
        <taxon>Bacillati</taxon>
        <taxon>Bacillota</taxon>
        <taxon>Clostridia</taxon>
        <taxon>Peptostreptococcales</taxon>
        <taxon>Anaerovoracaceae</taxon>
        <taxon>Aminipila</taxon>
    </lineage>
</organism>
<evidence type="ECO:0000256" key="2">
    <source>
        <dbReference type="PROSITE-ProRule" id="PRU00335"/>
    </source>
</evidence>
<proteinExistence type="predicted"/>
<dbReference type="InterPro" id="IPR050624">
    <property type="entry name" value="HTH-type_Tx_Regulator"/>
</dbReference>
<dbReference type="Pfam" id="PF14278">
    <property type="entry name" value="TetR_C_8"/>
    <property type="match status" value="1"/>
</dbReference>
<protein>
    <submittedName>
        <fullName evidence="4">TetR family transcriptional regulator</fullName>
    </submittedName>
</protein>
<dbReference type="SUPFAM" id="SSF46689">
    <property type="entry name" value="Homeodomain-like"/>
    <property type="match status" value="1"/>
</dbReference>
<dbReference type="GO" id="GO:0003677">
    <property type="term" value="F:DNA binding"/>
    <property type="evidence" value="ECO:0007669"/>
    <property type="project" value="UniProtKB-UniRule"/>
</dbReference>
<dbReference type="Gene3D" id="1.10.357.10">
    <property type="entry name" value="Tetracycline Repressor, domain 2"/>
    <property type="match status" value="1"/>
</dbReference>
<reference evidence="4 5" key="1">
    <citation type="submission" date="2019-01" db="EMBL/GenBank/DDBJ databases">
        <title>Draft genomes of a novel of Aminipila strains.</title>
        <authorList>
            <person name="Ma S."/>
        </authorList>
    </citation>
    <scope>NUCLEOTIDE SEQUENCE [LARGE SCALE GENOMIC DNA]</scope>
    <source>
        <strain evidence="5">JN-39</strain>
    </source>
</reference>